<keyword evidence="2" id="KW-0456">Lyase</keyword>
<dbReference type="CDD" id="cd03416">
    <property type="entry name" value="CbiX_SirB_N"/>
    <property type="match status" value="1"/>
</dbReference>
<reference evidence="4" key="1">
    <citation type="submission" date="2016-10" db="EMBL/GenBank/DDBJ databases">
        <authorList>
            <person name="Varghese N."/>
            <person name="Submissions S."/>
        </authorList>
    </citation>
    <scope>NUCLEOTIDE SEQUENCE [LARGE SCALE GENOMIC DNA]</scope>
    <source>
        <strain evidence="4">DSM 44771</strain>
    </source>
</reference>
<dbReference type="Proteomes" id="UP000198852">
    <property type="component" value="Unassembled WGS sequence"/>
</dbReference>
<name>A0A1I6SSZ2_9PSEU</name>
<dbReference type="PANTHER" id="PTHR33542">
    <property type="entry name" value="SIROHYDROCHLORIN FERROCHELATASE, CHLOROPLASTIC"/>
    <property type="match status" value="1"/>
</dbReference>
<protein>
    <submittedName>
        <fullName evidence="3">Sirohydrochlorin ferrochelatase</fullName>
    </submittedName>
</protein>
<dbReference type="InterPro" id="IPR002762">
    <property type="entry name" value="CbiX-like"/>
</dbReference>
<dbReference type="SUPFAM" id="SSF53800">
    <property type="entry name" value="Chelatase"/>
    <property type="match status" value="1"/>
</dbReference>
<dbReference type="Gene3D" id="3.40.50.1400">
    <property type="match status" value="2"/>
</dbReference>
<keyword evidence="1" id="KW-0479">Metal-binding</keyword>
<dbReference type="Pfam" id="PF01903">
    <property type="entry name" value="CbiX"/>
    <property type="match status" value="1"/>
</dbReference>
<dbReference type="GO" id="GO:0046872">
    <property type="term" value="F:metal ion binding"/>
    <property type="evidence" value="ECO:0007669"/>
    <property type="project" value="UniProtKB-KW"/>
</dbReference>
<evidence type="ECO:0000313" key="3">
    <source>
        <dbReference type="EMBL" id="SFS80050.1"/>
    </source>
</evidence>
<dbReference type="GO" id="GO:0016829">
    <property type="term" value="F:lyase activity"/>
    <property type="evidence" value="ECO:0007669"/>
    <property type="project" value="UniProtKB-KW"/>
</dbReference>
<gene>
    <name evidence="3" type="ORF">SAMN05660874_03391</name>
</gene>
<dbReference type="OrthoDB" id="7345302at2"/>
<evidence type="ECO:0000256" key="2">
    <source>
        <dbReference type="ARBA" id="ARBA00023239"/>
    </source>
</evidence>
<evidence type="ECO:0000313" key="4">
    <source>
        <dbReference type="Proteomes" id="UP000198852"/>
    </source>
</evidence>
<evidence type="ECO:0000256" key="1">
    <source>
        <dbReference type="ARBA" id="ARBA00022723"/>
    </source>
</evidence>
<accession>A0A1I6SSZ2</accession>
<organism evidence="3 4">
    <name type="scientific">Saccharopolyspora flava</name>
    <dbReference type="NCBI Taxonomy" id="95161"/>
    <lineage>
        <taxon>Bacteria</taxon>
        <taxon>Bacillati</taxon>
        <taxon>Actinomycetota</taxon>
        <taxon>Actinomycetes</taxon>
        <taxon>Pseudonocardiales</taxon>
        <taxon>Pseudonocardiaceae</taxon>
        <taxon>Saccharopolyspora</taxon>
    </lineage>
</organism>
<proteinExistence type="predicted"/>
<dbReference type="PANTHER" id="PTHR33542:SF5">
    <property type="entry name" value="FERROCHELATASE CHE1"/>
    <property type="match status" value="1"/>
</dbReference>
<dbReference type="EMBL" id="FOZX01000005">
    <property type="protein sequence ID" value="SFS80050.1"/>
    <property type="molecule type" value="Genomic_DNA"/>
</dbReference>
<dbReference type="STRING" id="95161.SAMN05660874_03391"/>
<dbReference type="InterPro" id="IPR050963">
    <property type="entry name" value="Sirohydro_Cobaltochel/CbiX"/>
</dbReference>
<dbReference type="AlphaFoldDB" id="A0A1I6SSZ2"/>
<sequence>MRRSVAVNSANPPLLLVAHGTRDPEGPRVIEQLAEATAAVLGVPVHVGYVDVIGPTVAETLERVPGPVVALPAFLAAGYHVRTDLPEQVASTGREDVTITAPLGPSPAITEALLDRLRQAGWRPGDRVLFSAAGSSDARALADVRAAARELGRRCGQWLNPSYITTASPATEDVCAPGVFIAPYLLAPGLFHRRLAELASSGVADPIGVHPAVVDLIARRYRGAVRDHVTAA</sequence>
<keyword evidence="4" id="KW-1185">Reference proteome</keyword>